<organism evidence="7 8">
    <name type="scientific">Perkinsus olseni</name>
    <name type="common">Perkinsus atlanticus</name>
    <dbReference type="NCBI Taxonomy" id="32597"/>
    <lineage>
        <taxon>Eukaryota</taxon>
        <taxon>Sar</taxon>
        <taxon>Alveolata</taxon>
        <taxon>Perkinsozoa</taxon>
        <taxon>Perkinsea</taxon>
        <taxon>Perkinsida</taxon>
        <taxon>Perkinsidae</taxon>
        <taxon>Perkinsus</taxon>
    </lineage>
</organism>
<evidence type="ECO:0000259" key="6">
    <source>
        <dbReference type="Pfam" id="PF01490"/>
    </source>
</evidence>
<accession>A0A7J6SEC1</accession>
<evidence type="ECO:0000256" key="3">
    <source>
        <dbReference type="ARBA" id="ARBA00022989"/>
    </source>
</evidence>
<evidence type="ECO:0000313" key="8">
    <source>
        <dbReference type="Proteomes" id="UP000574390"/>
    </source>
</evidence>
<dbReference type="Proteomes" id="UP000574390">
    <property type="component" value="Unassembled WGS sequence"/>
</dbReference>
<protein>
    <recommendedName>
        <fullName evidence="6">Amino acid transporter transmembrane domain-containing protein</fullName>
    </recommendedName>
</protein>
<proteinExistence type="predicted"/>
<evidence type="ECO:0000256" key="4">
    <source>
        <dbReference type="ARBA" id="ARBA00023136"/>
    </source>
</evidence>
<dbReference type="Pfam" id="PF01490">
    <property type="entry name" value="Aa_trans"/>
    <property type="match status" value="1"/>
</dbReference>
<feature type="transmembrane region" description="Helical" evidence="5">
    <location>
        <begin position="22"/>
        <end position="45"/>
    </location>
</feature>
<evidence type="ECO:0000256" key="1">
    <source>
        <dbReference type="ARBA" id="ARBA00004370"/>
    </source>
</evidence>
<evidence type="ECO:0000313" key="7">
    <source>
        <dbReference type="EMBL" id="KAF4730716.1"/>
    </source>
</evidence>
<name>A0A7J6SEC1_PEROL</name>
<feature type="non-terminal residue" evidence="7">
    <location>
        <position position="249"/>
    </location>
</feature>
<feature type="transmembrane region" description="Helical" evidence="5">
    <location>
        <begin position="57"/>
        <end position="76"/>
    </location>
</feature>
<comment type="subcellular location">
    <subcellularLocation>
        <location evidence="1">Membrane</location>
    </subcellularLocation>
</comment>
<evidence type="ECO:0000256" key="2">
    <source>
        <dbReference type="ARBA" id="ARBA00022692"/>
    </source>
</evidence>
<feature type="transmembrane region" description="Helical" evidence="5">
    <location>
        <begin position="106"/>
        <end position="128"/>
    </location>
</feature>
<dbReference type="AlphaFoldDB" id="A0A7J6SEC1"/>
<sequence>ILVESSDLKKVENDLLLADPPVLHFFTAVALSIWNSGAAPSLPPFYGCVKNTPSSRITMWMCICLVISILYVYVLGTAGILLCDGPCEQVYIENFSLAPAGVLPKWLIYTACAFILVRMLAFVPVLMVPVMVSSETQISHLLHKFSTTAAFAGSTVWRIIWRCVMISIIALLAVVARSQLAYFQAVGGILLTACSIYVFPLWFYLRIQQPRGYRLYLTYTALAVVLGIVIVGTFYAIQGLVQGRAAAVH</sequence>
<feature type="transmembrane region" description="Helical" evidence="5">
    <location>
        <begin position="181"/>
        <end position="204"/>
    </location>
</feature>
<keyword evidence="3 5" id="KW-1133">Transmembrane helix</keyword>
<dbReference type="GO" id="GO:0016020">
    <property type="term" value="C:membrane"/>
    <property type="evidence" value="ECO:0007669"/>
    <property type="project" value="UniProtKB-SubCell"/>
</dbReference>
<feature type="transmembrane region" description="Helical" evidence="5">
    <location>
        <begin position="216"/>
        <end position="237"/>
    </location>
</feature>
<feature type="domain" description="Amino acid transporter transmembrane" evidence="6">
    <location>
        <begin position="24"/>
        <end position="236"/>
    </location>
</feature>
<comment type="caution">
    <text evidence="7">The sequence shown here is derived from an EMBL/GenBank/DDBJ whole genome shotgun (WGS) entry which is preliminary data.</text>
</comment>
<evidence type="ECO:0000256" key="5">
    <source>
        <dbReference type="SAM" id="Phobius"/>
    </source>
</evidence>
<reference evidence="7 8" key="1">
    <citation type="submission" date="2020-04" db="EMBL/GenBank/DDBJ databases">
        <title>Perkinsus olseni comparative genomics.</title>
        <authorList>
            <person name="Bogema D.R."/>
        </authorList>
    </citation>
    <scope>NUCLEOTIDE SEQUENCE [LARGE SCALE GENOMIC DNA]</scope>
    <source>
        <strain evidence="7">ATCC PRA-205</strain>
    </source>
</reference>
<keyword evidence="4 5" id="KW-0472">Membrane</keyword>
<dbReference type="InterPro" id="IPR013057">
    <property type="entry name" value="AA_transpt_TM"/>
</dbReference>
<feature type="transmembrane region" description="Helical" evidence="5">
    <location>
        <begin position="149"/>
        <end position="175"/>
    </location>
</feature>
<gene>
    <name evidence="7" type="ORF">FOZ62_023497</name>
</gene>
<dbReference type="EMBL" id="JABANM010015648">
    <property type="protein sequence ID" value="KAF4730716.1"/>
    <property type="molecule type" value="Genomic_DNA"/>
</dbReference>
<keyword evidence="2 5" id="KW-0812">Transmembrane</keyword>